<organism evidence="6 7">
    <name type="scientific">Vitis vinifera</name>
    <name type="common">Grape</name>
    <dbReference type="NCBI Taxonomy" id="29760"/>
    <lineage>
        <taxon>Eukaryota</taxon>
        <taxon>Viridiplantae</taxon>
        <taxon>Streptophyta</taxon>
        <taxon>Embryophyta</taxon>
        <taxon>Tracheophyta</taxon>
        <taxon>Spermatophyta</taxon>
        <taxon>Magnoliopsida</taxon>
        <taxon>eudicotyledons</taxon>
        <taxon>Gunneridae</taxon>
        <taxon>Pentapetalae</taxon>
        <taxon>rosids</taxon>
        <taxon>Vitales</taxon>
        <taxon>Vitaceae</taxon>
        <taxon>Viteae</taxon>
        <taxon>Vitis</taxon>
    </lineage>
</organism>
<dbReference type="PANTHER" id="PTHR10177">
    <property type="entry name" value="CYCLINS"/>
    <property type="match status" value="1"/>
</dbReference>
<evidence type="ECO:0000259" key="5">
    <source>
        <dbReference type="SMART" id="SM00385"/>
    </source>
</evidence>
<comment type="similarity">
    <text evidence="4">Belongs to the cyclin family.</text>
</comment>
<dbReference type="InterPro" id="IPR036915">
    <property type="entry name" value="Cyclin-like_sf"/>
</dbReference>
<dbReference type="CDD" id="cd20544">
    <property type="entry name" value="CYCLIN_AtCycD-like_rpt2"/>
    <property type="match status" value="1"/>
</dbReference>
<feature type="domain" description="Cyclin-like" evidence="5">
    <location>
        <begin position="75"/>
        <end position="163"/>
    </location>
</feature>
<evidence type="ECO:0000256" key="2">
    <source>
        <dbReference type="ARBA" id="ARBA00023127"/>
    </source>
</evidence>
<dbReference type="InterPro" id="IPR039361">
    <property type="entry name" value="Cyclin"/>
</dbReference>
<dbReference type="Pfam" id="PF00134">
    <property type="entry name" value="Cyclin_N"/>
    <property type="match status" value="1"/>
</dbReference>
<dbReference type="InterPro" id="IPR013763">
    <property type="entry name" value="Cyclin-like_dom"/>
</dbReference>
<gene>
    <name evidence="6" type="ORF">VitviT2T_010875</name>
</gene>
<dbReference type="SUPFAM" id="SSF47954">
    <property type="entry name" value="Cyclin-like"/>
    <property type="match status" value="1"/>
</dbReference>
<dbReference type="Proteomes" id="UP001227230">
    <property type="component" value="Chromosome 7"/>
</dbReference>
<sequence>MSLSPAYSAVNLYCSEVADEVVDLSDRIPFPNLDSSTDDESFILGLFDSELDQMLCSERLPVLPEGVRARQDAVNWMLKVHSHYNFRPETAYLSVTYLDRFLCTYDLPQGKEWSLQLLSVACIAVAAKMEERSVPLLLDLQVMEPRFLFTAMTVQQMELLVMAVLKWRLSTVTPFSFVNYFISKFPCFSSQFHSSSNVSDLILASCRGTSSVNYLVNTPSVSLPHTKVGTVPSVTDHLDFLPSSIAAASLLWVAGKNVDDQILEHFHKRVNKEMVKRCHYLIKQSMCSMVRVKRQRLEPGPPSPDGVLDADISKNCDVLKCGGEDSKSSQD</sequence>
<dbReference type="PROSITE" id="PS00292">
    <property type="entry name" value="CYCLINS"/>
    <property type="match status" value="1"/>
</dbReference>
<accession>A0ABY9C9B2</accession>
<keyword evidence="2 4" id="KW-0195">Cyclin</keyword>
<dbReference type="SMART" id="SM00385">
    <property type="entry name" value="CYCLIN"/>
    <property type="match status" value="1"/>
</dbReference>
<keyword evidence="3" id="KW-0131">Cell cycle</keyword>
<dbReference type="InterPro" id="IPR006671">
    <property type="entry name" value="Cyclin_N"/>
</dbReference>
<dbReference type="Gene3D" id="1.10.472.10">
    <property type="entry name" value="Cyclin-like"/>
    <property type="match status" value="2"/>
</dbReference>
<evidence type="ECO:0000256" key="3">
    <source>
        <dbReference type="ARBA" id="ARBA00023306"/>
    </source>
</evidence>
<proteinExistence type="inferred from homology"/>
<evidence type="ECO:0000256" key="4">
    <source>
        <dbReference type="RuleBase" id="RU000383"/>
    </source>
</evidence>
<name>A0ABY9C9B2_VITVI</name>
<evidence type="ECO:0000313" key="7">
    <source>
        <dbReference type="Proteomes" id="UP001227230"/>
    </source>
</evidence>
<dbReference type="EMBL" id="CP126654">
    <property type="protein sequence ID" value="WJZ91833.1"/>
    <property type="molecule type" value="Genomic_DNA"/>
</dbReference>
<dbReference type="InterPro" id="IPR048258">
    <property type="entry name" value="Cyclins_cyclin-box"/>
</dbReference>
<evidence type="ECO:0000313" key="6">
    <source>
        <dbReference type="EMBL" id="WJZ91833.1"/>
    </source>
</evidence>
<reference evidence="6 7" key="1">
    <citation type="journal article" date="2023" name="Hortic Res">
        <title>The complete reference genome for grapevine (Vitis vinifera L.) genetics and breeding.</title>
        <authorList>
            <person name="Shi X."/>
            <person name="Cao S."/>
            <person name="Wang X."/>
            <person name="Huang S."/>
            <person name="Wang Y."/>
            <person name="Liu Z."/>
            <person name="Liu W."/>
            <person name="Leng X."/>
            <person name="Peng Y."/>
            <person name="Wang N."/>
            <person name="Wang Y."/>
            <person name="Ma Z."/>
            <person name="Xu X."/>
            <person name="Zhang F."/>
            <person name="Xue H."/>
            <person name="Zhong H."/>
            <person name="Wang Y."/>
            <person name="Zhang K."/>
            <person name="Velt A."/>
            <person name="Avia K."/>
            <person name="Holtgrawe D."/>
            <person name="Grimplet J."/>
            <person name="Matus J.T."/>
            <person name="Ware D."/>
            <person name="Wu X."/>
            <person name="Wang H."/>
            <person name="Liu C."/>
            <person name="Fang Y."/>
            <person name="Rustenholz C."/>
            <person name="Cheng Z."/>
            <person name="Xiao H."/>
            <person name="Zhou Y."/>
        </authorList>
    </citation>
    <scope>NUCLEOTIDE SEQUENCE [LARGE SCALE GENOMIC DNA]</scope>
    <source>
        <strain evidence="7">cv. Pinot noir / PN40024</strain>
        <tissue evidence="6">Leaf</tissue>
    </source>
</reference>
<evidence type="ECO:0000256" key="1">
    <source>
        <dbReference type="ARBA" id="ARBA00022618"/>
    </source>
</evidence>
<keyword evidence="1" id="KW-0132">Cell division</keyword>
<dbReference type="CDD" id="cd20543">
    <property type="entry name" value="CYCLIN_AtCycD-like_rpt1"/>
    <property type="match status" value="1"/>
</dbReference>
<protein>
    <recommendedName>
        <fullName evidence="5">Cyclin-like domain-containing protein</fullName>
    </recommendedName>
</protein>
<keyword evidence="7" id="KW-1185">Reference proteome</keyword>